<keyword evidence="5" id="KW-0560">Oxidoreductase</keyword>
<keyword evidence="9" id="KW-1185">Reference proteome</keyword>
<keyword evidence="4" id="KW-0274">FAD</keyword>
<protein>
    <submittedName>
        <fullName evidence="8">Pyridine nucleotide-disulfide oxidoreductase</fullName>
    </submittedName>
</protein>
<dbReference type="PANTHER" id="PTHR42913">
    <property type="entry name" value="APOPTOSIS-INDUCING FACTOR 1"/>
    <property type="match status" value="1"/>
</dbReference>
<evidence type="ECO:0000256" key="1">
    <source>
        <dbReference type="ARBA" id="ARBA00001974"/>
    </source>
</evidence>
<dbReference type="PRINTS" id="PR00368">
    <property type="entry name" value="FADPNR"/>
</dbReference>
<sequence>MNIVLVGGGHAHLKCLLDIRKNKFPFPDQNILLISPNQYQYYSGMFSGYTEGLYSEDEIRIDLKDMAEKAGVTFTEDIVTEVSVCDKTLMTKAGASIPFSVVSFDTGSYIEGPSSFEEYMVQIKPNYLFADMLKVYRDVDFPVVVGGGASGVEIALAITAWRKKNGYPTNVKLITSSKLLPSSSSKTSKVIKEIAVWKGLTVIEDDSVEEMNESHVITQNGRSLPHSQVLWLTGPSSPDIFKRSTLPCDQNGFLLTEKTLQAKGLPFIFGAGDCITLESFPDLPKNGVYAVRQAELLWKNITSYLNGEVCSTFTPQRQFLSLLSTGNKEALLQYGRFTIHSKLAWKLKNKIDTDYMQKYI</sequence>
<dbReference type="RefSeq" id="WP_088017528.1">
    <property type="nucleotide sequence ID" value="NZ_CP020880.1"/>
</dbReference>
<dbReference type="GeneID" id="96738019"/>
<evidence type="ECO:0000313" key="8">
    <source>
        <dbReference type="EMBL" id="TYS60929.1"/>
    </source>
</evidence>
<dbReference type="KEGG" id="bhk:B4U37_06220"/>
<comment type="similarity">
    <text evidence="2">Belongs to the NADH dehydrogenase family.</text>
</comment>
<evidence type="ECO:0000256" key="2">
    <source>
        <dbReference type="ARBA" id="ARBA00005272"/>
    </source>
</evidence>
<dbReference type="EMBL" id="VTEU01000001">
    <property type="protein sequence ID" value="TYS60929.1"/>
    <property type="molecule type" value="Genomic_DNA"/>
</dbReference>
<evidence type="ECO:0000313" key="9">
    <source>
        <dbReference type="Proteomes" id="UP000195573"/>
    </source>
</evidence>
<accession>A0A1Y0CL22</accession>
<dbReference type="GO" id="GO:0003955">
    <property type="term" value="F:NAD(P)H dehydrogenase (quinone) activity"/>
    <property type="evidence" value="ECO:0007669"/>
    <property type="project" value="TreeGrafter"/>
</dbReference>
<dbReference type="PANTHER" id="PTHR42913:SF9">
    <property type="entry name" value="SLR1591 PROTEIN"/>
    <property type="match status" value="1"/>
</dbReference>
<dbReference type="Proteomes" id="UP000195573">
    <property type="component" value="Chromosome"/>
</dbReference>
<dbReference type="InterPro" id="IPR036188">
    <property type="entry name" value="FAD/NAD-bd_sf"/>
</dbReference>
<dbReference type="SUPFAM" id="SSF51905">
    <property type="entry name" value="FAD/NAD(P)-binding domain"/>
    <property type="match status" value="2"/>
</dbReference>
<evidence type="ECO:0000313" key="10">
    <source>
        <dbReference type="Proteomes" id="UP000323393"/>
    </source>
</evidence>
<name>A0A1Y0CL22_9BACI</name>
<dbReference type="Pfam" id="PF07992">
    <property type="entry name" value="Pyr_redox_2"/>
    <property type="match status" value="1"/>
</dbReference>
<proteinExistence type="inferred from homology"/>
<evidence type="ECO:0000313" key="7">
    <source>
        <dbReference type="EMBL" id="ART75646.1"/>
    </source>
</evidence>
<dbReference type="Proteomes" id="UP000323393">
    <property type="component" value="Unassembled WGS sequence"/>
</dbReference>
<evidence type="ECO:0000256" key="5">
    <source>
        <dbReference type="ARBA" id="ARBA00023002"/>
    </source>
</evidence>
<evidence type="ECO:0000256" key="3">
    <source>
        <dbReference type="ARBA" id="ARBA00022630"/>
    </source>
</evidence>
<gene>
    <name evidence="7" type="ORF">B4U37_06220</name>
    <name evidence="8" type="ORF">FZC74_01210</name>
</gene>
<dbReference type="EMBL" id="CP020880">
    <property type="protein sequence ID" value="ART75646.1"/>
    <property type="molecule type" value="Genomic_DNA"/>
</dbReference>
<reference evidence="8 10" key="2">
    <citation type="submission" date="2019-08" db="EMBL/GenBank/DDBJ databases">
        <title>Bacillus genomes from the desert of Cuatro Cienegas, Coahuila.</title>
        <authorList>
            <person name="Olmedo-Alvarez G."/>
        </authorList>
    </citation>
    <scope>NUCLEOTIDE SEQUENCE [LARGE SCALE GENOMIC DNA]</scope>
    <source>
        <strain evidence="8 10">CH88_3T</strain>
    </source>
</reference>
<keyword evidence="3" id="KW-0285">Flavoprotein</keyword>
<organism evidence="8 10">
    <name type="scientific">Sutcliffiella horikoshii</name>
    <dbReference type="NCBI Taxonomy" id="79883"/>
    <lineage>
        <taxon>Bacteria</taxon>
        <taxon>Bacillati</taxon>
        <taxon>Bacillota</taxon>
        <taxon>Bacilli</taxon>
        <taxon>Bacillales</taxon>
        <taxon>Bacillaceae</taxon>
        <taxon>Sutcliffiella</taxon>
    </lineage>
</organism>
<evidence type="ECO:0000256" key="4">
    <source>
        <dbReference type="ARBA" id="ARBA00022827"/>
    </source>
</evidence>
<dbReference type="InterPro" id="IPR023753">
    <property type="entry name" value="FAD/NAD-binding_dom"/>
</dbReference>
<dbReference type="Gene3D" id="3.50.50.100">
    <property type="match status" value="1"/>
</dbReference>
<feature type="domain" description="FAD/NAD(P)-binding" evidence="6">
    <location>
        <begin position="2"/>
        <end position="293"/>
    </location>
</feature>
<reference evidence="7 9" key="1">
    <citation type="submission" date="2017-04" db="EMBL/GenBank/DDBJ databases">
        <title>Complete Genome Sequence of the Bacillus horikoshii 20a strain from Cuatro Cienegas, Coahuila, Mexico.</title>
        <authorList>
            <person name="Zarza E."/>
            <person name="Alcaraz L.D."/>
            <person name="Aguilar-Salinas B."/>
            <person name="Islas A."/>
            <person name="Olmedo-Alvarez G."/>
        </authorList>
    </citation>
    <scope>NUCLEOTIDE SEQUENCE [LARGE SCALE GENOMIC DNA]</scope>
    <source>
        <strain evidence="7 9">20a</strain>
    </source>
</reference>
<evidence type="ECO:0000259" key="6">
    <source>
        <dbReference type="Pfam" id="PF07992"/>
    </source>
</evidence>
<comment type="cofactor">
    <cofactor evidence="1">
        <name>FAD</name>
        <dbReference type="ChEBI" id="CHEBI:57692"/>
    </cofactor>
</comment>
<dbReference type="GO" id="GO:0019646">
    <property type="term" value="P:aerobic electron transport chain"/>
    <property type="evidence" value="ECO:0007669"/>
    <property type="project" value="TreeGrafter"/>
</dbReference>
<dbReference type="AlphaFoldDB" id="A0A1Y0CL22"/>
<dbReference type="InterPro" id="IPR051169">
    <property type="entry name" value="NADH-Q_oxidoreductase"/>
</dbReference>